<dbReference type="RefSeq" id="WP_046799256.1">
    <property type="nucleotide sequence ID" value="NZ_LT009723.1"/>
</dbReference>
<keyword evidence="1" id="KW-0472">Membrane</keyword>
<evidence type="ECO:0000256" key="1">
    <source>
        <dbReference type="SAM" id="Phobius"/>
    </source>
</evidence>
<dbReference type="EMBL" id="FBWK01000038">
    <property type="protein sequence ID" value="CUX37143.1"/>
    <property type="molecule type" value="Genomic_DNA"/>
</dbReference>
<keyword evidence="1" id="KW-0812">Transmembrane</keyword>
<keyword evidence="3" id="KW-1185">Reference proteome</keyword>
<keyword evidence="1" id="KW-1133">Transmembrane helix</keyword>
<sequence>MFGISPLGWVHTLGSLPAIPVAIYMFARYGRIVPGSTPGAIYFVSMLIGAATAFLVAHQPVSYAIGALTILFLLAGYGIERILGSTRIARYVETICLSVSAFLLMVPTATETLRRVPDGHPFVTDLKSPLLLGVQAGLLAILVVGVTAQIIYLARQNRNAAN</sequence>
<feature type="transmembrane region" description="Helical" evidence="1">
    <location>
        <begin position="91"/>
        <end position="110"/>
    </location>
</feature>
<feature type="transmembrane region" description="Helical" evidence="1">
    <location>
        <begin position="130"/>
        <end position="154"/>
    </location>
</feature>
<evidence type="ECO:0008006" key="4">
    <source>
        <dbReference type="Google" id="ProtNLM"/>
    </source>
</evidence>
<accession>A0A1S7QHX1</accession>
<feature type="transmembrane region" description="Helical" evidence="1">
    <location>
        <begin position="39"/>
        <end position="57"/>
    </location>
</feature>
<feature type="transmembrane region" description="Helical" evidence="1">
    <location>
        <begin position="63"/>
        <end position="79"/>
    </location>
</feature>
<gene>
    <name evidence="2" type="ORF">AGR3A_Cc430051</name>
</gene>
<organism evidence="2 3">
    <name type="scientific">Agrobacterium tomkonis CFBP 6623</name>
    <dbReference type="NCBI Taxonomy" id="1183432"/>
    <lineage>
        <taxon>Bacteria</taxon>
        <taxon>Pseudomonadati</taxon>
        <taxon>Pseudomonadota</taxon>
        <taxon>Alphaproteobacteria</taxon>
        <taxon>Hyphomicrobiales</taxon>
        <taxon>Rhizobiaceae</taxon>
        <taxon>Rhizobium/Agrobacterium group</taxon>
        <taxon>Agrobacterium</taxon>
        <taxon>Agrobacterium tumefaciens complex</taxon>
    </lineage>
</organism>
<dbReference type="Proteomes" id="UP000191988">
    <property type="component" value="Unassembled WGS sequence"/>
</dbReference>
<feature type="transmembrane region" description="Helical" evidence="1">
    <location>
        <begin position="6"/>
        <end position="27"/>
    </location>
</feature>
<dbReference type="AlphaFoldDB" id="A0A1S7QHX1"/>
<dbReference type="STRING" id="1183432.AGR3A_Cc430051"/>
<evidence type="ECO:0000313" key="2">
    <source>
        <dbReference type="EMBL" id="CUX37143.1"/>
    </source>
</evidence>
<evidence type="ECO:0000313" key="3">
    <source>
        <dbReference type="Proteomes" id="UP000191988"/>
    </source>
</evidence>
<reference evidence="3" key="1">
    <citation type="submission" date="2016-01" db="EMBL/GenBank/DDBJ databases">
        <authorList>
            <person name="Regsiter A."/>
            <person name="william w."/>
        </authorList>
    </citation>
    <scope>NUCLEOTIDE SEQUENCE [LARGE SCALE GENOMIC DNA]</scope>
    <source>
        <strain evidence="3">CFBP 6623</strain>
    </source>
</reference>
<protein>
    <recommendedName>
        <fullName evidence="4">Transmembrane protein</fullName>
    </recommendedName>
</protein>
<name>A0A1S7QHX1_9HYPH</name>
<proteinExistence type="predicted"/>